<dbReference type="InterPro" id="IPR013899">
    <property type="entry name" value="DUF1771"/>
</dbReference>
<evidence type="ECO:0000259" key="2">
    <source>
        <dbReference type="PROSITE" id="PS50828"/>
    </source>
</evidence>
<comment type="caution">
    <text evidence="3">The sequence shown here is derived from an EMBL/GenBank/DDBJ whole genome shotgun (WGS) entry which is preliminary data.</text>
</comment>
<dbReference type="PANTHER" id="PTHR46651:SF1">
    <property type="entry name" value="SMALL MUTS RELATED FAMILY PROTEIN"/>
    <property type="match status" value="1"/>
</dbReference>
<dbReference type="AlphaFoldDB" id="A0AAV9IMX5"/>
<dbReference type="Pfam" id="PF08590">
    <property type="entry name" value="DUF1771"/>
    <property type="match status" value="1"/>
</dbReference>
<feature type="compositionally biased region" description="Basic and acidic residues" evidence="1">
    <location>
        <begin position="225"/>
        <end position="238"/>
    </location>
</feature>
<gene>
    <name evidence="3" type="ORF">GAYE_SCF66G6828</name>
</gene>
<protein>
    <recommendedName>
        <fullName evidence="2">Smr domain-containing protein</fullName>
    </recommendedName>
</protein>
<dbReference type="Proteomes" id="UP001300502">
    <property type="component" value="Unassembled WGS sequence"/>
</dbReference>
<dbReference type="SMART" id="SM00463">
    <property type="entry name" value="SMR"/>
    <property type="match status" value="1"/>
</dbReference>
<dbReference type="InterPro" id="IPR036063">
    <property type="entry name" value="Smr_dom_sf"/>
</dbReference>
<dbReference type="Pfam" id="PF01713">
    <property type="entry name" value="Smr"/>
    <property type="match status" value="1"/>
</dbReference>
<dbReference type="PANTHER" id="PTHR46651">
    <property type="entry name" value="POLYADENYLATE-BINDING PROTEIN-INTERACTING PROTEIN 7"/>
    <property type="match status" value="1"/>
</dbReference>
<organism evidence="3 4">
    <name type="scientific">Galdieria yellowstonensis</name>
    <dbReference type="NCBI Taxonomy" id="3028027"/>
    <lineage>
        <taxon>Eukaryota</taxon>
        <taxon>Rhodophyta</taxon>
        <taxon>Bangiophyceae</taxon>
        <taxon>Galdieriales</taxon>
        <taxon>Galdieriaceae</taxon>
        <taxon>Galdieria</taxon>
    </lineage>
</organism>
<keyword evidence="4" id="KW-1185">Reference proteome</keyword>
<feature type="domain" description="Smr" evidence="2">
    <location>
        <begin position="337"/>
        <end position="423"/>
    </location>
</feature>
<dbReference type="Gene3D" id="3.30.1370.110">
    <property type="match status" value="1"/>
</dbReference>
<dbReference type="SUPFAM" id="SSF160443">
    <property type="entry name" value="SMR domain-like"/>
    <property type="match status" value="1"/>
</dbReference>
<evidence type="ECO:0000313" key="4">
    <source>
        <dbReference type="Proteomes" id="UP001300502"/>
    </source>
</evidence>
<evidence type="ECO:0000256" key="1">
    <source>
        <dbReference type="SAM" id="MobiDB-lite"/>
    </source>
</evidence>
<dbReference type="PROSITE" id="PS50828">
    <property type="entry name" value="SMR"/>
    <property type="match status" value="1"/>
</dbReference>
<feature type="region of interest" description="Disordered" evidence="1">
    <location>
        <begin position="210"/>
        <end position="244"/>
    </location>
</feature>
<sequence length="424" mass="48291">MVEEQDLIHAIDQGNTEALFELLAPKEQNSSKQEHFKHNDTAKWVENDEKKSLQEKFCDDDWFSTTNNKDPSLPQLEPIHQKFPFLDMEDIYSIYKACNEDKDLAETVLESLANSPRVQQPVASHEEEWELDAEAYSKALEEWSTNFPSLQQTNNSQKAATSDAQTLLYNLRLQKLTTLFPHMEEKHIAHCLRENQCKYKETFSDLVKRSKVETHSNQKAVPSVSREKNNLQPKKESAMDSPRQVSLDRGVTKSIWVATGSQVGDLYENCRLKARELASLRNQMFMQAARAASTGNKRAASEYARRGHEYNQIMKQLHEDAADAIFVQRNQKGDCILDLHGLHVKEALVILERKLQELESKSIGSSSSENIIVITGSGHHTKGKKTPARLYPAVEQFLLSHRYSFQVVKDTNKYAGAFLVRLGG</sequence>
<reference evidence="3 4" key="1">
    <citation type="submission" date="2022-07" db="EMBL/GenBank/DDBJ databases">
        <title>Genome-wide signatures of adaptation to extreme environments.</title>
        <authorList>
            <person name="Cho C.H."/>
            <person name="Yoon H.S."/>
        </authorList>
    </citation>
    <scope>NUCLEOTIDE SEQUENCE [LARGE SCALE GENOMIC DNA]</scope>
    <source>
        <strain evidence="3 4">108.79 E11</strain>
    </source>
</reference>
<name>A0AAV9IMX5_9RHOD</name>
<proteinExistence type="predicted"/>
<dbReference type="InterPro" id="IPR053242">
    <property type="entry name" value="PAM2-like_domain"/>
</dbReference>
<dbReference type="InterPro" id="IPR002625">
    <property type="entry name" value="Smr_dom"/>
</dbReference>
<dbReference type="EMBL" id="JANCYU010000071">
    <property type="protein sequence ID" value="KAK4528880.1"/>
    <property type="molecule type" value="Genomic_DNA"/>
</dbReference>
<accession>A0AAV9IMX5</accession>
<evidence type="ECO:0000313" key="3">
    <source>
        <dbReference type="EMBL" id="KAK4528880.1"/>
    </source>
</evidence>
<dbReference type="SMART" id="SM01162">
    <property type="entry name" value="DUF1771"/>
    <property type="match status" value="1"/>
</dbReference>